<keyword evidence="2" id="KW-1185">Reference proteome</keyword>
<reference evidence="1" key="1">
    <citation type="submission" date="2017-12" db="EMBL/GenBank/DDBJ databases">
        <title>Sequencing the genomes of 1000 Actinobacteria strains.</title>
        <authorList>
            <person name="Klenk H.-P."/>
        </authorList>
    </citation>
    <scope>NUCLEOTIDE SEQUENCE [LARGE SCALE GENOMIC DNA]</scope>
    <source>
        <strain evidence="1">DSM 44228</strain>
    </source>
</reference>
<organism evidence="1 2">
    <name type="scientific">Saccharopolyspora spinosa</name>
    <dbReference type="NCBI Taxonomy" id="60894"/>
    <lineage>
        <taxon>Bacteria</taxon>
        <taxon>Bacillati</taxon>
        <taxon>Actinomycetota</taxon>
        <taxon>Actinomycetes</taxon>
        <taxon>Pseudonocardiales</taxon>
        <taxon>Pseudonocardiaceae</taxon>
        <taxon>Saccharopolyspora</taxon>
    </lineage>
</organism>
<comment type="caution">
    <text evidence="1">The sequence shown here is derived from an EMBL/GenBank/DDBJ whole genome shotgun (WGS) entry which is preliminary data.</text>
</comment>
<dbReference type="EMBL" id="PJNB01000001">
    <property type="protein sequence ID" value="PKW16739.1"/>
    <property type="molecule type" value="Genomic_DNA"/>
</dbReference>
<protein>
    <submittedName>
        <fullName evidence="1">Uncharacterized protein</fullName>
    </submittedName>
</protein>
<dbReference type="STRING" id="994479.GCA_000194155_04666"/>
<dbReference type="AlphaFoldDB" id="A0A2N3Y1F6"/>
<gene>
    <name evidence="1" type="ORF">A8926_4614</name>
</gene>
<proteinExistence type="predicted"/>
<evidence type="ECO:0000313" key="2">
    <source>
        <dbReference type="Proteomes" id="UP000233786"/>
    </source>
</evidence>
<accession>A0A2N3Y1F6</accession>
<name>A0A2N3Y1F6_SACSN</name>
<evidence type="ECO:0000313" key="1">
    <source>
        <dbReference type="EMBL" id="PKW16739.1"/>
    </source>
</evidence>
<sequence length="29" mass="3389">MSIIRAVLGLFTRRKKKSKKSDSSIYPMF</sequence>
<dbReference type="Proteomes" id="UP000233786">
    <property type="component" value="Unassembled WGS sequence"/>
</dbReference>